<accession>A0AAV9RJZ5</accession>
<dbReference type="Proteomes" id="UP001311232">
    <property type="component" value="Unassembled WGS sequence"/>
</dbReference>
<feature type="signal peptide" evidence="1">
    <location>
        <begin position="1"/>
        <end position="19"/>
    </location>
</feature>
<organism evidence="2 3">
    <name type="scientific">Crenichthys baileyi</name>
    <name type="common">White River springfish</name>
    <dbReference type="NCBI Taxonomy" id="28760"/>
    <lineage>
        <taxon>Eukaryota</taxon>
        <taxon>Metazoa</taxon>
        <taxon>Chordata</taxon>
        <taxon>Craniata</taxon>
        <taxon>Vertebrata</taxon>
        <taxon>Euteleostomi</taxon>
        <taxon>Actinopterygii</taxon>
        <taxon>Neopterygii</taxon>
        <taxon>Teleostei</taxon>
        <taxon>Neoteleostei</taxon>
        <taxon>Acanthomorphata</taxon>
        <taxon>Ovalentaria</taxon>
        <taxon>Atherinomorphae</taxon>
        <taxon>Cyprinodontiformes</taxon>
        <taxon>Goodeidae</taxon>
        <taxon>Crenichthys</taxon>
    </lineage>
</organism>
<keyword evidence="1" id="KW-0732">Signal</keyword>
<reference evidence="2 3" key="1">
    <citation type="submission" date="2021-06" db="EMBL/GenBank/DDBJ databases">
        <authorList>
            <person name="Palmer J.M."/>
        </authorList>
    </citation>
    <scope>NUCLEOTIDE SEQUENCE [LARGE SCALE GENOMIC DNA]</scope>
    <source>
        <strain evidence="2 3">MEX-2019</strain>
        <tissue evidence="2">Muscle</tissue>
    </source>
</reference>
<evidence type="ECO:0000313" key="3">
    <source>
        <dbReference type="Proteomes" id="UP001311232"/>
    </source>
</evidence>
<name>A0AAV9RJZ5_9TELE</name>
<keyword evidence="3" id="KW-1185">Reference proteome</keyword>
<gene>
    <name evidence="2" type="ORF">CRENBAI_011306</name>
</gene>
<dbReference type="EMBL" id="JAHHUM010001751">
    <property type="protein sequence ID" value="KAK5609327.1"/>
    <property type="molecule type" value="Genomic_DNA"/>
</dbReference>
<proteinExistence type="predicted"/>
<protein>
    <submittedName>
        <fullName evidence="2">Uncharacterized protein</fullName>
    </submittedName>
</protein>
<sequence length="103" mass="11162">MQNLSHKCGIHLCIVALDALTPASVCYFPQILGEILLENALKAAVIPDADAGDTYHTFSFHSTFLDIAICQQPAYLAKTFCGLPSLWRMSLSTGHLSSQHSSP</sequence>
<feature type="chain" id="PRO_5043541482" evidence="1">
    <location>
        <begin position="20"/>
        <end position="103"/>
    </location>
</feature>
<evidence type="ECO:0000313" key="2">
    <source>
        <dbReference type="EMBL" id="KAK5609327.1"/>
    </source>
</evidence>
<comment type="caution">
    <text evidence="2">The sequence shown here is derived from an EMBL/GenBank/DDBJ whole genome shotgun (WGS) entry which is preliminary data.</text>
</comment>
<evidence type="ECO:0000256" key="1">
    <source>
        <dbReference type="SAM" id="SignalP"/>
    </source>
</evidence>
<dbReference type="AlphaFoldDB" id="A0AAV9RJZ5"/>